<feature type="domain" description="HAMP" evidence="13">
    <location>
        <begin position="192"/>
        <end position="244"/>
    </location>
</feature>
<dbReference type="Pfam" id="PF00672">
    <property type="entry name" value="HAMP"/>
    <property type="match status" value="1"/>
</dbReference>
<dbReference type="InterPro" id="IPR005467">
    <property type="entry name" value="His_kinase_dom"/>
</dbReference>
<evidence type="ECO:0000256" key="4">
    <source>
        <dbReference type="ARBA" id="ARBA00022553"/>
    </source>
</evidence>
<keyword evidence="7 14" id="KW-0418">Kinase</keyword>
<dbReference type="Pfam" id="PF02518">
    <property type="entry name" value="HATPase_c"/>
    <property type="match status" value="1"/>
</dbReference>
<dbReference type="InterPro" id="IPR050428">
    <property type="entry name" value="TCS_sensor_his_kinase"/>
</dbReference>
<dbReference type="SMART" id="SM00387">
    <property type="entry name" value="HATPase_c"/>
    <property type="match status" value="1"/>
</dbReference>
<dbReference type="PRINTS" id="PR00344">
    <property type="entry name" value="BCTRLSENSOR"/>
</dbReference>
<evidence type="ECO:0000259" key="12">
    <source>
        <dbReference type="PROSITE" id="PS50109"/>
    </source>
</evidence>
<dbReference type="InterPro" id="IPR004358">
    <property type="entry name" value="Sig_transdc_His_kin-like_C"/>
</dbReference>
<evidence type="ECO:0000256" key="9">
    <source>
        <dbReference type="ARBA" id="ARBA00023012"/>
    </source>
</evidence>
<dbReference type="Gene3D" id="3.30.565.10">
    <property type="entry name" value="Histidine kinase-like ATPase, C-terminal domain"/>
    <property type="match status" value="1"/>
</dbReference>
<evidence type="ECO:0000256" key="3">
    <source>
        <dbReference type="ARBA" id="ARBA00012438"/>
    </source>
</evidence>
<sequence length="469" mass="50658">MADWLRQPNRLWGASIAAKLVLGYGLLGTISIAVVSVVFYTGTIGVLDQNLDGKIVAQAQRLLHRANADGHAHLIEEVRRLLADGIDSDREIFQLLDSEGNTLAGNLGSWPQAEGETEASTLPQMLSADVVREGHLKPARLYLRPLDGGGMLIVGRDLSEQEAVRELIWDALLAGAGVSLLLTVAGAWLFRRTIENKLGEIRGTAARIEAGDLSHRIAISGDDEFARLNRDINRMLDRIELLMEGIRHVSNAIAHDLRTPLSRIRGRLDDALRREASVERLAGASHDAIDDIDDLIRLFERLLQIAEVESGMRTSMFERLDLGRVVADIGEMYEASAEDDNITLSVDAPESLYVDGDRNLLASAIASLLENAIKYAGPGSAVRIRAGLHHGMAAIAVSDNGPGIPAQELDKVTQRFYRLDKSRHLPGNGLGLSIVAATATAHGGRLALEDNAPGLVARLVLPLAGSQLS</sequence>
<evidence type="ECO:0000313" key="14">
    <source>
        <dbReference type="EMBL" id="WQH05038.1"/>
    </source>
</evidence>
<dbReference type="GO" id="GO:0016301">
    <property type="term" value="F:kinase activity"/>
    <property type="evidence" value="ECO:0007669"/>
    <property type="project" value="UniProtKB-KW"/>
</dbReference>
<comment type="subcellular location">
    <subcellularLocation>
        <location evidence="2">Membrane</location>
    </subcellularLocation>
</comment>
<name>A0ABZ0XZ29_9BURK</name>
<keyword evidence="4" id="KW-0597">Phosphoprotein</keyword>
<keyword evidence="9" id="KW-0902">Two-component regulatory system</keyword>
<dbReference type="InterPro" id="IPR003660">
    <property type="entry name" value="HAMP_dom"/>
</dbReference>
<dbReference type="Pfam" id="PF00512">
    <property type="entry name" value="HisKA"/>
    <property type="match status" value="1"/>
</dbReference>
<evidence type="ECO:0000313" key="15">
    <source>
        <dbReference type="Proteomes" id="UP001326110"/>
    </source>
</evidence>
<dbReference type="PANTHER" id="PTHR45436:SF8">
    <property type="entry name" value="HISTIDINE KINASE"/>
    <property type="match status" value="1"/>
</dbReference>
<comment type="catalytic activity">
    <reaction evidence="1">
        <text>ATP + protein L-histidine = ADP + protein N-phospho-L-histidine.</text>
        <dbReference type="EC" id="2.7.13.3"/>
    </reaction>
</comment>
<keyword evidence="10 11" id="KW-0472">Membrane</keyword>
<reference evidence="14 15" key="1">
    <citation type="submission" date="2023-11" db="EMBL/GenBank/DDBJ databases">
        <title>MicrobeMod: A computational toolkit for identifying prokaryotic methylation and restriction-modification with nanopore sequencing.</title>
        <authorList>
            <person name="Crits-Christoph A."/>
            <person name="Kang S.C."/>
            <person name="Lee H."/>
            <person name="Ostrov N."/>
        </authorList>
    </citation>
    <scope>NUCLEOTIDE SEQUENCE [LARGE SCALE GENOMIC DNA]</scope>
    <source>
        <strain evidence="14 15">ATCC 25935</strain>
    </source>
</reference>
<dbReference type="InterPro" id="IPR036097">
    <property type="entry name" value="HisK_dim/P_sf"/>
</dbReference>
<dbReference type="EC" id="2.7.13.3" evidence="3"/>
<dbReference type="SUPFAM" id="SSF47384">
    <property type="entry name" value="Homodimeric domain of signal transducing histidine kinase"/>
    <property type="match status" value="1"/>
</dbReference>
<evidence type="ECO:0000256" key="2">
    <source>
        <dbReference type="ARBA" id="ARBA00004370"/>
    </source>
</evidence>
<organism evidence="14 15">
    <name type="scientific">Duganella zoogloeoides</name>
    <dbReference type="NCBI Taxonomy" id="75659"/>
    <lineage>
        <taxon>Bacteria</taxon>
        <taxon>Pseudomonadati</taxon>
        <taxon>Pseudomonadota</taxon>
        <taxon>Betaproteobacteria</taxon>
        <taxon>Burkholderiales</taxon>
        <taxon>Oxalobacteraceae</taxon>
        <taxon>Telluria group</taxon>
        <taxon>Duganella</taxon>
    </lineage>
</organism>
<accession>A0ABZ0XZ29</accession>
<evidence type="ECO:0000256" key="7">
    <source>
        <dbReference type="ARBA" id="ARBA00022777"/>
    </source>
</evidence>
<dbReference type="SUPFAM" id="SSF55874">
    <property type="entry name" value="ATPase domain of HSP90 chaperone/DNA topoisomerase II/histidine kinase"/>
    <property type="match status" value="1"/>
</dbReference>
<dbReference type="SMART" id="SM00388">
    <property type="entry name" value="HisKA"/>
    <property type="match status" value="1"/>
</dbReference>
<feature type="transmembrane region" description="Helical" evidence="11">
    <location>
        <begin position="21"/>
        <end position="42"/>
    </location>
</feature>
<dbReference type="SMART" id="SM00304">
    <property type="entry name" value="HAMP"/>
    <property type="match status" value="1"/>
</dbReference>
<dbReference type="Proteomes" id="UP001326110">
    <property type="component" value="Chromosome"/>
</dbReference>
<dbReference type="SUPFAM" id="SSF158472">
    <property type="entry name" value="HAMP domain-like"/>
    <property type="match status" value="1"/>
</dbReference>
<keyword evidence="15" id="KW-1185">Reference proteome</keyword>
<dbReference type="Gene3D" id="1.10.287.130">
    <property type="match status" value="1"/>
</dbReference>
<evidence type="ECO:0000256" key="8">
    <source>
        <dbReference type="ARBA" id="ARBA00022989"/>
    </source>
</evidence>
<dbReference type="PROSITE" id="PS50885">
    <property type="entry name" value="HAMP"/>
    <property type="match status" value="1"/>
</dbReference>
<evidence type="ECO:0000256" key="5">
    <source>
        <dbReference type="ARBA" id="ARBA00022679"/>
    </source>
</evidence>
<keyword evidence="8 11" id="KW-1133">Transmembrane helix</keyword>
<dbReference type="InterPro" id="IPR036890">
    <property type="entry name" value="HATPase_C_sf"/>
</dbReference>
<gene>
    <name evidence="14" type="ORF">SR858_01450</name>
</gene>
<dbReference type="EMBL" id="CP140152">
    <property type="protein sequence ID" value="WQH05038.1"/>
    <property type="molecule type" value="Genomic_DNA"/>
</dbReference>
<evidence type="ECO:0000256" key="1">
    <source>
        <dbReference type="ARBA" id="ARBA00000085"/>
    </source>
</evidence>
<evidence type="ECO:0000256" key="6">
    <source>
        <dbReference type="ARBA" id="ARBA00022692"/>
    </source>
</evidence>
<dbReference type="InterPro" id="IPR003594">
    <property type="entry name" value="HATPase_dom"/>
</dbReference>
<dbReference type="PANTHER" id="PTHR45436">
    <property type="entry name" value="SENSOR HISTIDINE KINASE YKOH"/>
    <property type="match status" value="1"/>
</dbReference>
<dbReference type="InterPro" id="IPR003661">
    <property type="entry name" value="HisK_dim/P_dom"/>
</dbReference>
<keyword evidence="6 11" id="KW-0812">Transmembrane</keyword>
<evidence type="ECO:0000259" key="13">
    <source>
        <dbReference type="PROSITE" id="PS50885"/>
    </source>
</evidence>
<protein>
    <recommendedName>
        <fullName evidence="3">histidine kinase</fullName>
        <ecNumber evidence="3">2.7.13.3</ecNumber>
    </recommendedName>
</protein>
<dbReference type="PROSITE" id="PS50109">
    <property type="entry name" value="HIS_KIN"/>
    <property type="match status" value="1"/>
</dbReference>
<evidence type="ECO:0000256" key="11">
    <source>
        <dbReference type="SAM" id="Phobius"/>
    </source>
</evidence>
<dbReference type="CDD" id="cd00082">
    <property type="entry name" value="HisKA"/>
    <property type="match status" value="1"/>
</dbReference>
<proteinExistence type="predicted"/>
<keyword evidence="5" id="KW-0808">Transferase</keyword>
<evidence type="ECO:0000256" key="10">
    <source>
        <dbReference type="ARBA" id="ARBA00023136"/>
    </source>
</evidence>
<dbReference type="RefSeq" id="WP_019923830.1">
    <property type="nucleotide sequence ID" value="NZ_CP140152.1"/>
</dbReference>
<dbReference type="Gene3D" id="6.10.340.10">
    <property type="match status" value="1"/>
</dbReference>
<dbReference type="CDD" id="cd06225">
    <property type="entry name" value="HAMP"/>
    <property type="match status" value="1"/>
</dbReference>
<feature type="domain" description="Histidine kinase" evidence="12">
    <location>
        <begin position="252"/>
        <end position="465"/>
    </location>
</feature>
<dbReference type="CDD" id="cd00075">
    <property type="entry name" value="HATPase"/>
    <property type="match status" value="1"/>
</dbReference>